<dbReference type="AlphaFoldDB" id="M1DG13"/>
<evidence type="ECO:0000313" key="1">
    <source>
        <dbReference type="EnsemblPlants" id="PGSC0003DMT400088466"/>
    </source>
</evidence>
<dbReference type="Gramene" id="PGSC0003DMT400088466">
    <property type="protein sequence ID" value="PGSC0003DMT400088466"/>
    <property type="gene ID" value="PGSC0003DMG400038037"/>
</dbReference>
<sequence>MNAHKKTQPTHARVNCALKDLSCYSPLSKFLNFTILASNASSSSTKLTQDRKGLFKACNGAECKGGVRAGTESAGVEAEETLAESRRDLAQISVRRYCRGRSSSGLDNVAWESTDSLSLSEFRSRTSNAGLLPLPIPHVGGSVIPFLERFVPLPLITISRALLRGGMSIFVLPIFEKHQKKLEVIKAKEHKNTVADRHTEPVGKSSNHFGEPDWDRRKDWLKI</sequence>
<reference evidence="2" key="1">
    <citation type="journal article" date="2011" name="Nature">
        <title>Genome sequence and analysis of the tuber crop potato.</title>
        <authorList>
            <consortium name="The Potato Genome Sequencing Consortium"/>
        </authorList>
    </citation>
    <scope>NUCLEOTIDE SEQUENCE [LARGE SCALE GENOMIC DNA]</scope>
    <source>
        <strain evidence="2">cv. DM1-3 516 R44</strain>
    </source>
</reference>
<dbReference type="EnsemblPlants" id="PGSC0003DMT400088466">
    <property type="protein sequence ID" value="PGSC0003DMT400088466"/>
    <property type="gene ID" value="PGSC0003DMG400038037"/>
</dbReference>
<dbReference type="InParanoid" id="M1DG13"/>
<accession>M1DG13</accession>
<dbReference type="PaxDb" id="4113-PGSC0003DMT400088466"/>
<organism evidence="1 2">
    <name type="scientific">Solanum tuberosum</name>
    <name type="common">Potato</name>
    <dbReference type="NCBI Taxonomy" id="4113"/>
    <lineage>
        <taxon>Eukaryota</taxon>
        <taxon>Viridiplantae</taxon>
        <taxon>Streptophyta</taxon>
        <taxon>Embryophyta</taxon>
        <taxon>Tracheophyta</taxon>
        <taxon>Spermatophyta</taxon>
        <taxon>Magnoliopsida</taxon>
        <taxon>eudicotyledons</taxon>
        <taxon>Gunneridae</taxon>
        <taxon>Pentapetalae</taxon>
        <taxon>asterids</taxon>
        <taxon>lamiids</taxon>
        <taxon>Solanales</taxon>
        <taxon>Solanaceae</taxon>
        <taxon>Solanoideae</taxon>
        <taxon>Solaneae</taxon>
        <taxon>Solanum</taxon>
    </lineage>
</organism>
<dbReference type="Proteomes" id="UP000011115">
    <property type="component" value="Unassembled WGS sequence"/>
</dbReference>
<keyword evidence="2" id="KW-1185">Reference proteome</keyword>
<dbReference type="HOGENOM" id="CLU_1241950_0_0_1"/>
<protein>
    <submittedName>
        <fullName evidence="1">Uncharacterized protein</fullName>
    </submittedName>
</protein>
<evidence type="ECO:0000313" key="2">
    <source>
        <dbReference type="Proteomes" id="UP000011115"/>
    </source>
</evidence>
<proteinExistence type="predicted"/>
<reference evidence="1" key="2">
    <citation type="submission" date="2015-06" db="UniProtKB">
        <authorList>
            <consortium name="EnsemblPlants"/>
        </authorList>
    </citation>
    <scope>IDENTIFICATION</scope>
    <source>
        <strain evidence="1">DM1-3 516 R44</strain>
    </source>
</reference>
<name>M1DG13_SOLTU</name>